<proteinExistence type="predicted"/>
<dbReference type="AlphaFoldDB" id="A0A3N2AQ70"/>
<sequence length="236" mass="23296">MTTTRPRTRRSRAVAGLGAGIAATALVVLGPAAAASAHVHVTPSSTEAGATSELAFTFSHGCDGSPTTGVVVTIPDGVSAVTLIANPGWDVALDVADGRVVRFTADEPMPDGVRETLELEVTLPEDAADGTVLAFPALQSCEVGESDWSSDDQASETPAPILTIGEAAEAHGHGAAAGGTEAAGAEHAEHEAEAAAAPAADGGSGATLPVAIAALVAAAVAAVLSAIALRRQRATR</sequence>
<feature type="chain" id="PRO_5017990313" evidence="3">
    <location>
        <begin position="35"/>
        <end position="236"/>
    </location>
</feature>
<dbReference type="RefSeq" id="WP_123696009.1">
    <property type="nucleotide sequence ID" value="NZ_RKHJ01000001.1"/>
</dbReference>
<evidence type="ECO:0000259" key="4">
    <source>
        <dbReference type="Pfam" id="PF07987"/>
    </source>
</evidence>
<feature type="region of interest" description="Disordered" evidence="1">
    <location>
        <begin position="170"/>
        <end position="201"/>
    </location>
</feature>
<gene>
    <name evidence="5" type="ORF">EDD26_0203</name>
</gene>
<feature type="signal peptide" evidence="3">
    <location>
        <begin position="1"/>
        <end position="34"/>
    </location>
</feature>
<dbReference type="Pfam" id="PF07987">
    <property type="entry name" value="DUF1775"/>
    <property type="match status" value="1"/>
</dbReference>
<evidence type="ECO:0000313" key="6">
    <source>
        <dbReference type="Proteomes" id="UP000275456"/>
    </source>
</evidence>
<keyword evidence="6" id="KW-1185">Reference proteome</keyword>
<keyword evidence="2" id="KW-0812">Transmembrane</keyword>
<organism evidence="5 6">
    <name type="scientific">Agrococcus jenensis</name>
    <dbReference type="NCBI Taxonomy" id="46353"/>
    <lineage>
        <taxon>Bacteria</taxon>
        <taxon>Bacillati</taxon>
        <taxon>Actinomycetota</taxon>
        <taxon>Actinomycetes</taxon>
        <taxon>Micrococcales</taxon>
        <taxon>Microbacteriaceae</taxon>
        <taxon>Agrococcus</taxon>
    </lineage>
</organism>
<feature type="compositionally biased region" description="Basic and acidic residues" evidence="1">
    <location>
        <begin position="184"/>
        <end position="193"/>
    </location>
</feature>
<dbReference type="Proteomes" id="UP000275456">
    <property type="component" value="Unassembled WGS sequence"/>
</dbReference>
<dbReference type="PROSITE" id="PS51318">
    <property type="entry name" value="TAT"/>
    <property type="match status" value="1"/>
</dbReference>
<dbReference type="InterPro" id="IPR038507">
    <property type="entry name" value="YcnI-like_sf"/>
</dbReference>
<name>A0A3N2AQ70_9MICO</name>
<dbReference type="InterPro" id="IPR012533">
    <property type="entry name" value="YcnI-copper_dom"/>
</dbReference>
<evidence type="ECO:0000256" key="2">
    <source>
        <dbReference type="SAM" id="Phobius"/>
    </source>
</evidence>
<feature type="transmembrane region" description="Helical" evidence="2">
    <location>
        <begin position="208"/>
        <end position="229"/>
    </location>
</feature>
<reference evidence="5 6" key="1">
    <citation type="submission" date="2018-11" db="EMBL/GenBank/DDBJ databases">
        <title>Sequencing the genomes of 1000 actinobacteria strains.</title>
        <authorList>
            <person name="Klenk H.-P."/>
        </authorList>
    </citation>
    <scope>NUCLEOTIDE SEQUENCE [LARGE SCALE GENOMIC DNA]</scope>
    <source>
        <strain evidence="5 6">DSM 9580</strain>
    </source>
</reference>
<dbReference type="EMBL" id="RKHJ01000001">
    <property type="protein sequence ID" value="ROR64852.1"/>
    <property type="molecule type" value="Genomic_DNA"/>
</dbReference>
<dbReference type="OrthoDB" id="9810871at2"/>
<evidence type="ECO:0000313" key="5">
    <source>
        <dbReference type="EMBL" id="ROR64852.1"/>
    </source>
</evidence>
<evidence type="ECO:0000256" key="3">
    <source>
        <dbReference type="SAM" id="SignalP"/>
    </source>
</evidence>
<keyword evidence="2" id="KW-0472">Membrane</keyword>
<feature type="domain" description="YncI copper-binding" evidence="4">
    <location>
        <begin position="38"/>
        <end position="164"/>
    </location>
</feature>
<dbReference type="InterPro" id="IPR006311">
    <property type="entry name" value="TAT_signal"/>
</dbReference>
<keyword evidence="3" id="KW-0732">Signal</keyword>
<dbReference type="Gene3D" id="2.60.40.2230">
    <property type="entry name" value="Uncharacterised protein YcnI-like PF07987, DUF1775"/>
    <property type="match status" value="1"/>
</dbReference>
<keyword evidence="2" id="KW-1133">Transmembrane helix</keyword>
<accession>A0A3N2AQ70</accession>
<comment type="caution">
    <text evidence="5">The sequence shown here is derived from an EMBL/GenBank/DDBJ whole genome shotgun (WGS) entry which is preliminary data.</text>
</comment>
<evidence type="ECO:0000256" key="1">
    <source>
        <dbReference type="SAM" id="MobiDB-lite"/>
    </source>
</evidence>
<protein>
    <submittedName>
        <fullName evidence="5">Uncharacterized protein YcnI</fullName>
    </submittedName>
</protein>